<organism evidence="2 3">
    <name type="scientific">Mucilaginibacter aquatilis</name>
    <dbReference type="NCBI Taxonomy" id="1517760"/>
    <lineage>
        <taxon>Bacteria</taxon>
        <taxon>Pseudomonadati</taxon>
        <taxon>Bacteroidota</taxon>
        <taxon>Sphingobacteriia</taxon>
        <taxon>Sphingobacteriales</taxon>
        <taxon>Sphingobacteriaceae</taxon>
        <taxon>Mucilaginibacter</taxon>
    </lineage>
</organism>
<accession>A0A6I4IQZ1</accession>
<keyword evidence="1" id="KW-0812">Transmembrane</keyword>
<dbReference type="RefSeq" id="WP_157542928.1">
    <property type="nucleotide sequence ID" value="NZ_WQLA01000006.1"/>
</dbReference>
<dbReference type="AlphaFoldDB" id="A0A6I4IQZ1"/>
<evidence type="ECO:0000313" key="2">
    <source>
        <dbReference type="EMBL" id="MVN92623.1"/>
    </source>
</evidence>
<evidence type="ECO:0008006" key="4">
    <source>
        <dbReference type="Google" id="ProtNLM"/>
    </source>
</evidence>
<proteinExistence type="predicted"/>
<dbReference type="EMBL" id="WQLA01000006">
    <property type="protein sequence ID" value="MVN92623.1"/>
    <property type="molecule type" value="Genomic_DNA"/>
</dbReference>
<evidence type="ECO:0000256" key="1">
    <source>
        <dbReference type="SAM" id="Phobius"/>
    </source>
</evidence>
<dbReference type="Proteomes" id="UP000434850">
    <property type="component" value="Unassembled WGS sequence"/>
</dbReference>
<feature type="transmembrane region" description="Helical" evidence="1">
    <location>
        <begin position="30"/>
        <end position="47"/>
    </location>
</feature>
<keyword evidence="1" id="KW-1133">Transmembrane helix</keyword>
<name>A0A6I4IQZ1_9SPHI</name>
<comment type="caution">
    <text evidence="2">The sequence shown here is derived from an EMBL/GenBank/DDBJ whole genome shotgun (WGS) entry which is preliminary data.</text>
</comment>
<reference evidence="2 3" key="1">
    <citation type="submission" date="2019-12" db="EMBL/GenBank/DDBJ databases">
        <title>Mucilaginibacter sp. HME9299 genome sequencing and assembly.</title>
        <authorList>
            <person name="Kang H."/>
            <person name="Kim H."/>
            <person name="Joh K."/>
        </authorList>
    </citation>
    <scope>NUCLEOTIDE SEQUENCE [LARGE SCALE GENOMIC DNA]</scope>
    <source>
        <strain evidence="2 3">HME9299</strain>
    </source>
</reference>
<keyword evidence="1" id="KW-0472">Membrane</keyword>
<evidence type="ECO:0000313" key="3">
    <source>
        <dbReference type="Proteomes" id="UP000434850"/>
    </source>
</evidence>
<protein>
    <recommendedName>
        <fullName evidence="4">Lmo0937 family membrane protein</fullName>
    </recommendedName>
</protein>
<gene>
    <name evidence="2" type="ORF">GO816_15905</name>
</gene>
<keyword evidence="3" id="KW-1185">Reference proteome</keyword>
<sequence>MMKILFFLTALICIVGWAVCVFVYNATDLIHSLLAFAAIFVVMGMMGSEQHGPVSKPELF</sequence>